<evidence type="ECO:0000256" key="5">
    <source>
        <dbReference type="SAM" id="Phobius"/>
    </source>
</evidence>
<feature type="non-terminal residue" evidence="7">
    <location>
        <position position="214"/>
    </location>
</feature>
<evidence type="ECO:0000259" key="6">
    <source>
        <dbReference type="Pfam" id="PF01490"/>
    </source>
</evidence>
<comment type="subcellular location">
    <subcellularLocation>
        <location evidence="1">Membrane</location>
        <topology evidence="1">Multi-pass membrane protein</topology>
    </subcellularLocation>
</comment>
<keyword evidence="2 5" id="KW-0812">Transmembrane</keyword>
<dbReference type="InterPro" id="IPR013057">
    <property type="entry name" value="AA_transpt_TM"/>
</dbReference>
<protein>
    <submittedName>
        <fullName evidence="7">Protoncoupled amino acid transporter 1like</fullName>
    </submittedName>
</protein>
<feature type="domain" description="Amino acid transporter transmembrane" evidence="6">
    <location>
        <begin position="39"/>
        <end position="124"/>
    </location>
</feature>
<dbReference type="OrthoDB" id="1684102at2759"/>
<accession>A0A7T8GUZ2</accession>
<evidence type="ECO:0000313" key="7">
    <source>
        <dbReference type="EMBL" id="QQP37995.1"/>
    </source>
</evidence>
<organism evidence="7 8">
    <name type="scientific">Caligus rogercresseyi</name>
    <name type="common">Sea louse</name>
    <dbReference type="NCBI Taxonomy" id="217165"/>
    <lineage>
        <taxon>Eukaryota</taxon>
        <taxon>Metazoa</taxon>
        <taxon>Ecdysozoa</taxon>
        <taxon>Arthropoda</taxon>
        <taxon>Crustacea</taxon>
        <taxon>Multicrustacea</taxon>
        <taxon>Hexanauplia</taxon>
        <taxon>Copepoda</taxon>
        <taxon>Siphonostomatoida</taxon>
        <taxon>Caligidae</taxon>
        <taxon>Caligus</taxon>
    </lineage>
</organism>
<dbReference type="GO" id="GO:0005774">
    <property type="term" value="C:vacuolar membrane"/>
    <property type="evidence" value="ECO:0007669"/>
    <property type="project" value="TreeGrafter"/>
</dbReference>
<feature type="domain" description="Amino acid transporter transmembrane" evidence="6">
    <location>
        <begin position="144"/>
        <end position="209"/>
    </location>
</feature>
<evidence type="ECO:0000256" key="1">
    <source>
        <dbReference type="ARBA" id="ARBA00004141"/>
    </source>
</evidence>
<dbReference type="AlphaFoldDB" id="A0A7T8GUZ2"/>
<evidence type="ECO:0000256" key="2">
    <source>
        <dbReference type="ARBA" id="ARBA00022692"/>
    </source>
</evidence>
<proteinExistence type="predicted"/>
<evidence type="ECO:0000256" key="3">
    <source>
        <dbReference type="ARBA" id="ARBA00022989"/>
    </source>
</evidence>
<feature type="transmembrane region" description="Helical" evidence="5">
    <location>
        <begin position="165"/>
        <end position="187"/>
    </location>
</feature>
<keyword evidence="4 5" id="KW-0472">Membrane</keyword>
<evidence type="ECO:0000256" key="4">
    <source>
        <dbReference type="ARBA" id="ARBA00023136"/>
    </source>
</evidence>
<reference evidence="8" key="1">
    <citation type="submission" date="2021-01" db="EMBL/GenBank/DDBJ databases">
        <title>Caligus Genome Assembly.</title>
        <authorList>
            <person name="Gallardo-Escarate C."/>
        </authorList>
    </citation>
    <scope>NUCLEOTIDE SEQUENCE [LARGE SCALE GENOMIC DNA]</scope>
</reference>
<sequence length="214" mass="23821">MLLIVDAKYLILARRKRAQELPLLPNEESSIEEGFVKSDVGDAAFGHPGRLTIDTSLLISQIGFCCAYLIFITETLSSYFPTVSKSEWLFLSLPPLFCLTLIRDLSRLAPFSLIGQIFNFLAFAGTNIEGVLPLRIPLLLCRAGMILSLENSVDDSYKPHFRKTFVKTIAFVTFIYISFGASGYLSYGPETKDIITLNLPHIEGSIDFATLVKL</sequence>
<dbReference type="Pfam" id="PF01490">
    <property type="entry name" value="Aa_trans"/>
    <property type="match status" value="2"/>
</dbReference>
<keyword evidence="8" id="KW-1185">Reference proteome</keyword>
<name>A0A7T8GUZ2_CALRO</name>
<dbReference type="GO" id="GO:0015179">
    <property type="term" value="F:L-amino acid transmembrane transporter activity"/>
    <property type="evidence" value="ECO:0007669"/>
    <property type="project" value="TreeGrafter"/>
</dbReference>
<dbReference type="PANTHER" id="PTHR22950">
    <property type="entry name" value="AMINO ACID TRANSPORTER"/>
    <property type="match status" value="1"/>
</dbReference>
<gene>
    <name evidence="7" type="ORF">FKW44_018456</name>
</gene>
<dbReference type="EMBL" id="CP045902">
    <property type="protein sequence ID" value="QQP37995.1"/>
    <property type="molecule type" value="Genomic_DNA"/>
</dbReference>
<evidence type="ECO:0000313" key="8">
    <source>
        <dbReference type="Proteomes" id="UP000595437"/>
    </source>
</evidence>
<dbReference type="PANTHER" id="PTHR22950:SF677">
    <property type="entry name" value="AMINO ACID TRANSPORTER TRANSMEMBRANE DOMAIN-CONTAINING PROTEIN"/>
    <property type="match status" value="1"/>
</dbReference>
<dbReference type="Proteomes" id="UP000595437">
    <property type="component" value="Chromosome 13"/>
</dbReference>
<keyword evidence="3 5" id="KW-1133">Transmembrane helix</keyword>